<evidence type="ECO:0000313" key="2">
    <source>
        <dbReference type="Proteomes" id="UP000662637"/>
    </source>
</evidence>
<dbReference type="Proteomes" id="UP000662637">
    <property type="component" value="Unassembled WGS sequence"/>
</dbReference>
<name>A0A834UQ23_MARMO</name>
<organism evidence="1 2">
    <name type="scientific">Marmota monax</name>
    <name type="common">Woodchuck</name>
    <dbReference type="NCBI Taxonomy" id="9995"/>
    <lineage>
        <taxon>Eukaryota</taxon>
        <taxon>Metazoa</taxon>
        <taxon>Chordata</taxon>
        <taxon>Craniata</taxon>
        <taxon>Vertebrata</taxon>
        <taxon>Euteleostomi</taxon>
        <taxon>Mammalia</taxon>
        <taxon>Eutheria</taxon>
        <taxon>Euarchontoglires</taxon>
        <taxon>Glires</taxon>
        <taxon>Rodentia</taxon>
        <taxon>Sciuromorpha</taxon>
        <taxon>Sciuridae</taxon>
        <taxon>Xerinae</taxon>
        <taxon>Marmotini</taxon>
        <taxon>Marmota</taxon>
    </lineage>
</organism>
<dbReference type="EMBL" id="WJEC01007844">
    <property type="protein sequence ID" value="KAF7466499.1"/>
    <property type="molecule type" value="Genomic_DNA"/>
</dbReference>
<sequence>MDDPPSPSFASWTDPTFVKSSIHLLYHVDPYPCFKGHCWIPVMQTRAEPPPRCPSQASVERGPLVFSLEEFFPEASRWGEETRPRAEEENSRSQTWCLPVTVCRPLLLTIKAIAASAWTDPSFCL</sequence>
<evidence type="ECO:0000313" key="1">
    <source>
        <dbReference type="EMBL" id="KAF7466499.1"/>
    </source>
</evidence>
<accession>A0A834UQ23</accession>
<reference evidence="1" key="1">
    <citation type="submission" date="2020-08" db="EMBL/GenBank/DDBJ databases">
        <authorList>
            <person name="Shumante A."/>
            <person name="Zimin A.V."/>
            <person name="Puiu D."/>
            <person name="Salzberg S.L."/>
        </authorList>
    </citation>
    <scope>NUCLEOTIDE SEQUENCE</scope>
    <source>
        <strain evidence="1">WC2-LM</strain>
        <tissue evidence="1">Liver</tissue>
    </source>
</reference>
<comment type="caution">
    <text evidence="1">The sequence shown here is derived from an EMBL/GenBank/DDBJ whole genome shotgun (WGS) entry which is preliminary data.</text>
</comment>
<proteinExistence type="predicted"/>
<protein>
    <submittedName>
        <fullName evidence="1">Uncharacterized protein</fullName>
    </submittedName>
</protein>
<dbReference type="AlphaFoldDB" id="A0A834UQ23"/>
<gene>
    <name evidence="1" type="ORF">GHT09_002487</name>
</gene>